<evidence type="ECO:0008006" key="4">
    <source>
        <dbReference type="Google" id="ProtNLM"/>
    </source>
</evidence>
<evidence type="ECO:0000256" key="1">
    <source>
        <dbReference type="SAM" id="SignalP"/>
    </source>
</evidence>
<keyword evidence="1" id="KW-0732">Signal</keyword>
<reference evidence="3" key="1">
    <citation type="journal article" date="2019" name="Int. J. Syst. Evol. Microbiol.">
        <title>The Global Catalogue of Microorganisms (GCM) 10K type strain sequencing project: providing services to taxonomists for standard genome sequencing and annotation.</title>
        <authorList>
            <consortium name="The Broad Institute Genomics Platform"/>
            <consortium name="The Broad Institute Genome Sequencing Center for Infectious Disease"/>
            <person name="Wu L."/>
            <person name="Ma J."/>
        </authorList>
    </citation>
    <scope>NUCLEOTIDE SEQUENCE [LARGE SCALE GENOMIC DNA]</scope>
    <source>
        <strain evidence="3">JCM 18715</strain>
    </source>
</reference>
<proteinExistence type="predicted"/>
<dbReference type="EMBL" id="BAABLD010000011">
    <property type="protein sequence ID" value="GAA5168874.1"/>
    <property type="molecule type" value="Genomic_DNA"/>
</dbReference>
<evidence type="ECO:0000313" key="3">
    <source>
        <dbReference type="Proteomes" id="UP001500547"/>
    </source>
</evidence>
<gene>
    <name evidence="2" type="ORF">GCM10025770_29580</name>
</gene>
<feature type="signal peptide" evidence="1">
    <location>
        <begin position="1"/>
        <end position="20"/>
    </location>
</feature>
<dbReference type="RefSeq" id="WP_345533869.1">
    <property type="nucleotide sequence ID" value="NZ_BAABLD010000011.1"/>
</dbReference>
<name>A0ABP9QXF5_9RHOO</name>
<organism evidence="2 3">
    <name type="scientific">Viridibacterium curvum</name>
    <dbReference type="NCBI Taxonomy" id="1101404"/>
    <lineage>
        <taxon>Bacteria</taxon>
        <taxon>Pseudomonadati</taxon>
        <taxon>Pseudomonadota</taxon>
        <taxon>Betaproteobacteria</taxon>
        <taxon>Rhodocyclales</taxon>
        <taxon>Rhodocyclaceae</taxon>
        <taxon>Viridibacterium</taxon>
    </lineage>
</organism>
<feature type="chain" id="PRO_5046262081" description="Lipoprotein" evidence="1">
    <location>
        <begin position="21"/>
        <end position="334"/>
    </location>
</feature>
<comment type="caution">
    <text evidence="2">The sequence shown here is derived from an EMBL/GenBank/DDBJ whole genome shotgun (WGS) entry which is preliminary data.</text>
</comment>
<accession>A0ABP9QXF5</accession>
<evidence type="ECO:0000313" key="2">
    <source>
        <dbReference type="EMBL" id="GAA5168874.1"/>
    </source>
</evidence>
<protein>
    <recommendedName>
        <fullName evidence="4">Lipoprotein</fullName>
    </recommendedName>
</protein>
<keyword evidence="3" id="KW-1185">Reference proteome</keyword>
<sequence>MRGFAILLCLLCLSACGTFSRKPPPTLALAPVVEIAEGVQPDEVAASCNWLPVVPATMQKEAKGMLAPPAADQPDRHLISVRVQRFEVTPDGRERDYLVVLRAHVQHRGKLVGFLDYKREFSIESNEAPCPVFSKVARKAAAEFEDWLRYTRFVECGEGCTDMHPDEPIAMSPSLVRPERLQSFGAGCGWEKTLIDRIAKKYEGDRAESAPALVFRQGDVREWEGRKLLLRLDDGHVVGGQQFTGPKWIIVSGDLIDHGFVTASFTWQLQNGGSWSECKTLTSFAEDSGDFVGRWLLRPSHGTKNLRPARPLDGVFQILTPIVLVMDAARLFSR</sequence>
<dbReference type="Proteomes" id="UP001500547">
    <property type="component" value="Unassembled WGS sequence"/>
</dbReference>